<dbReference type="PANTHER" id="PTHR32432:SF3">
    <property type="entry name" value="ETHANOLAMINE UTILIZATION PROTEIN EUTJ"/>
    <property type="match status" value="1"/>
</dbReference>
<dbReference type="AlphaFoldDB" id="A0A382F7T3"/>
<sequence length="472" mass="52617">LGLKLSIVDGSAAALRNAFMHNYGELEGCSMLVDIGAKTTNVIFVDGGNFFVRSISLGANSITQEFAGESNLDWQQAEEYKKQYGYVHLTNTVEPADPYQAIVVRTARQVMTRLHQQIDQTKQYYVTQRKGQQPVRLFLAGMGSSMTYTAEFFMEKFNLPVEFFNPFRNIELGPEVDRNALVGVAHGMGELAGLGLRTTSVGLTDFNLLPRREKISRQIEKRSPYVIAMLFCVGLVFFVYGAQYKSVTGKQEQAVKDLEAQLAEHSQTANSMVKAKNDLDSSKQDTEKVERLLRTRYIWINVTRAIQAVLEEVTPEIYILTGPDQLELMDKTVAEIQTEFQPRSVTNAVTAVWLESLTAINPFAAAEKVEFGEGAEEGEEGGMAGTSSSIETIFITLTAKNILPRERETLNSQFALLLAKRFRASPMFEDSEEATKVMGSVPPGESTDRWFKLGLQLKLVHPIQMDDMEGSP</sequence>
<proteinExistence type="predicted"/>
<feature type="transmembrane region" description="Helical" evidence="1">
    <location>
        <begin position="224"/>
        <end position="242"/>
    </location>
</feature>
<evidence type="ECO:0000256" key="1">
    <source>
        <dbReference type="SAM" id="Phobius"/>
    </source>
</evidence>
<keyword evidence="1" id="KW-1133">Transmembrane helix</keyword>
<evidence type="ECO:0000313" key="2">
    <source>
        <dbReference type="EMBL" id="SVB59010.1"/>
    </source>
</evidence>
<keyword evidence="1" id="KW-0472">Membrane</keyword>
<gene>
    <name evidence="2" type="ORF">METZ01_LOCUS211864</name>
</gene>
<dbReference type="Gene3D" id="3.30.420.40">
    <property type="match status" value="1"/>
</dbReference>
<organism evidence="2">
    <name type="scientific">marine metagenome</name>
    <dbReference type="NCBI Taxonomy" id="408172"/>
    <lineage>
        <taxon>unclassified sequences</taxon>
        <taxon>metagenomes</taxon>
        <taxon>ecological metagenomes</taxon>
    </lineage>
</organism>
<dbReference type="PANTHER" id="PTHR32432">
    <property type="entry name" value="CELL DIVISION PROTEIN FTSA-RELATED"/>
    <property type="match status" value="1"/>
</dbReference>
<protein>
    <recommendedName>
        <fullName evidence="3">SHS2 domain-containing protein</fullName>
    </recommendedName>
</protein>
<reference evidence="2" key="1">
    <citation type="submission" date="2018-05" db="EMBL/GenBank/DDBJ databases">
        <authorList>
            <person name="Lanie J.A."/>
            <person name="Ng W.-L."/>
            <person name="Kazmierczak K.M."/>
            <person name="Andrzejewski T.M."/>
            <person name="Davidsen T.M."/>
            <person name="Wayne K.J."/>
            <person name="Tettelin H."/>
            <person name="Glass J.I."/>
            <person name="Rusch D."/>
            <person name="Podicherti R."/>
            <person name="Tsui H.-C.T."/>
            <person name="Winkler M.E."/>
        </authorList>
    </citation>
    <scope>NUCLEOTIDE SEQUENCE</scope>
</reference>
<keyword evidence="1" id="KW-0812">Transmembrane</keyword>
<dbReference type="InterPro" id="IPR005883">
    <property type="entry name" value="PilM"/>
</dbReference>
<feature type="non-terminal residue" evidence="2">
    <location>
        <position position="1"/>
    </location>
</feature>
<dbReference type="InterPro" id="IPR050696">
    <property type="entry name" value="FtsA/MreB"/>
</dbReference>
<evidence type="ECO:0008006" key="3">
    <source>
        <dbReference type="Google" id="ProtNLM"/>
    </source>
</evidence>
<dbReference type="InterPro" id="IPR043129">
    <property type="entry name" value="ATPase_NBD"/>
</dbReference>
<dbReference type="EMBL" id="UINC01048461">
    <property type="protein sequence ID" value="SVB59010.1"/>
    <property type="molecule type" value="Genomic_DNA"/>
</dbReference>
<dbReference type="SUPFAM" id="SSF53067">
    <property type="entry name" value="Actin-like ATPase domain"/>
    <property type="match status" value="1"/>
</dbReference>
<accession>A0A382F7T3</accession>
<name>A0A382F7T3_9ZZZZ</name>
<dbReference type="Pfam" id="PF11104">
    <property type="entry name" value="PilM_2"/>
    <property type="match status" value="1"/>
</dbReference>